<dbReference type="InterPro" id="IPR007111">
    <property type="entry name" value="NACHT_NTPase"/>
</dbReference>
<organism evidence="2 3">
    <name type="scientific">Leptolyngbya boryana NIES-2135</name>
    <dbReference type="NCBI Taxonomy" id="1973484"/>
    <lineage>
        <taxon>Bacteria</taxon>
        <taxon>Bacillati</taxon>
        <taxon>Cyanobacteriota</taxon>
        <taxon>Cyanophyceae</taxon>
        <taxon>Leptolyngbyales</taxon>
        <taxon>Leptolyngbyaceae</taxon>
        <taxon>Leptolyngbya group</taxon>
        <taxon>Leptolyngbya</taxon>
    </lineage>
</organism>
<gene>
    <name evidence="2" type="ORF">NIES2135_48490</name>
</gene>
<evidence type="ECO:0000313" key="2">
    <source>
        <dbReference type="EMBL" id="BAY57976.1"/>
    </source>
</evidence>
<evidence type="ECO:0000259" key="1">
    <source>
        <dbReference type="SMART" id="SM00382"/>
    </source>
</evidence>
<protein>
    <submittedName>
        <fullName evidence="2">Signal transduction protein with Nacht domain-containing protein</fullName>
    </submittedName>
</protein>
<evidence type="ECO:0000313" key="3">
    <source>
        <dbReference type="Proteomes" id="UP000217895"/>
    </source>
</evidence>
<name>A0A1Z4JMP8_LEPBY</name>
<dbReference type="AlphaFoldDB" id="A0A1Z4JMP8"/>
<reference evidence="2 3" key="1">
    <citation type="submission" date="2017-06" db="EMBL/GenBank/DDBJ databases">
        <title>Genome sequencing of cyanobaciteial culture collection at National Institute for Environmental Studies (NIES).</title>
        <authorList>
            <person name="Hirose Y."/>
            <person name="Shimura Y."/>
            <person name="Fujisawa T."/>
            <person name="Nakamura Y."/>
            <person name="Kawachi M."/>
        </authorList>
    </citation>
    <scope>NUCLEOTIDE SEQUENCE [LARGE SCALE GENOMIC DNA]</scope>
    <source>
        <strain evidence="2 3">NIES-2135</strain>
    </source>
</reference>
<dbReference type="EMBL" id="AP018203">
    <property type="protein sequence ID" value="BAY57976.1"/>
    <property type="molecule type" value="Genomic_DNA"/>
</dbReference>
<accession>A0A1Z4JMP8</accession>
<dbReference type="SMART" id="SM00382">
    <property type="entry name" value="AAA"/>
    <property type="match status" value="1"/>
</dbReference>
<dbReference type="SUPFAM" id="SSF52540">
    <property type="entry name" value="P-loop containing nucleoside triphosphate hydrolases"/>
    <property type="match status" value="1"/>
</dbReference>
<keyword evidence="3" id="KW-1185">Reference proteome</keyword>
<dbReference type="PANTHER" id="PTHR46844:SF1">
    <property type="entry name" value="SLR5058 PROTEIN"/>
    <property type="match status" value="1"/>
</dbReference>
<dbReference type="InterPro" id="IPR003593">
    <property type="entry name" value="AAA+_ATPase"/>
</dbReference>
<dbReference type="Proteomes" id="UP000217895">
    <property type="component" value="Chromosome"/>
</dbReference>
<dbReference type="InterPro" id="IPR027417">
    <property type="entry name" value="P-loop_NTPase"/>
</dbReference>
<dbReference type="Pfam" id="PF05729">
    <property type="entry name" value="NACHT"/>
    <property type="match status" value="1"/>
</dbReference>
<sequence length="663" mass="76440">MIRNEGVAHDLREVYIPLSLVEYKKPFRRQPSTDVPEKTIQPQAFQYEQFLEQVLRKKHSPASNGRRIALIGEPGAGKTTLLQQIAQWIIQEVQQPAIWVSLSALEGQTLETFLLKKWLKNGLQVANTSLEQENAFVEWVKSSKPWLMLDGVDEMAVGSNSPLQVIADQIGGWIAETRIVLTCRVNVWESLVRRLDSFDVYSPLELSYPHQVEDFIGKWFTTVANTDKIRSERLCSALREPGRERIQELVQNPLLLTLLCMDWYIREGELPETRADLYAQLVEDFYTWKQSELQIPLEKYQQLTTKLSDLALEAITTKSSKFWLSYDLANQLLGDPSDSESLFYLALKLGWLNKAGVDATNPRKPVHAFLHRTFEEYFAALGIAKQFNQGTLSLEQLQNEIFQQHWQDEAWYEVLLLICSLIDSKAVGEFVKYLTDLAEAQRGSCDELWEKDEEYWDENFTDIDDYLVRVVGIDKLLFAADCISEMRNRHELPSVLGNLLDSLDSITNVVERFGSESLHGLVHTGISLIDRIAYTSRGNLVGYEWLKREAMYGDRLQEYCVAAILGLEKYWLYAPTFVDDLIQIVYRNEFDSMTDPDDFSDESIDYTDSPRQAAMKVLSNHFSDHPEVVALLRDRATNDTDEQMQRWAANQLNKQRKMNDREV</sequence>
<dbReference type="Gene3D" id="3.40.50.300">
    <property type="entry name" value="P-loop containing nucleotide triphosphate hydrolases"/>
    <property type="match status" value="1"/>
</dbReference>
<proteinExistence type="predicted"/>
<feature type="domain" description="AAA+ ATPase" evidence="1">
    <location>
        <begin position="64"/>
        <end position="206"/>
    </location>
</feature>
<dbReference type="PANTHER" id="PTHR46844">
    <property type="entry name" value="SLR5058 PROTEIN"/>
    <property type="match status" value="1"/>
</dbReference>